<dbReference type="Proteomes" id="UP001642484">
    <property type="component" value="Unassembled WGS sequence"/>
</dbReference>
<accession>A0ABP0R0I7</accession>
<dbReference type="EMBL" id="CAXAMN010025284">
    <property type="protein sequence ID" value="CAK9094052.1"/>
    <property type="molecule type" value="Genomic_DNA"/>
</dbReference>
<reference evidence="1 2" key="1">
    <citation type="submission" date="2024-02" db="EMBL/GenBank/DDBJ databases">
        <authorList>
            <person name="Chen Y."/>
            <person name="Shah S."/>
            <person name="Dougan E. K."/>
            <person name="Thang M."/>
            <person name="Chan C."/>
        </authorList>
    </citation>
    <scope>NUCLEOTIDE SEQUENCE [LARGE SCALE GENOMIC DNA]</scope>
</reference>
<sequence length="244" mass="26941">MELGIIAPSASEARRPIPTILAISRGEQRHVARLFRALRAETRGWQLLVPMRSGSSPDFFEPAGITMLQQFLQAVLDDHNRDIAPFAPMSNVFHMMGVSHGSAALLSLASKVPERTGSLSLITGFFPQFCEIEALRNMKSIHFYAGDQDELGHREYLRGIKESLKEAGGHAHMHTVKGASHYDIDEFIDLEAWTVALTQPFTAQTTTLFTVGNKEPGGLVGPVWRTFGNAWSLRAEAPNSRDSL</sequence>
<evidence type="ECO:0000313" key="2">
    <source>
        <dbReference type="Proteomes" id="UP001642484"/>
    </source>
</evidence>
<organism evidence="1 2">
    <name type="scientific">Durusdinium trenchii</name>
    <dbReference type="NCBI Taxonomy" id="1381693"/>
    <lineage>
        <taxon>Eukaryota</taxon>
        <taxon>Sar</taxon>
        <taxon>Alveolata</taxon>
        <taxon>Dinophyceae</taxon>
        <taxon>Suessiales</taxon>
        <taxon>Symbiodiniaceae</taxon>
        <taxon>Durusdinium</taxon>
    </lineage>
</organism>
<protein>
    <submittedName>
        <fullName evidence="1">Uncharacterized protein</fullName>
    </submittedName>
</protein>
<keyword evidence="2" id="KW-1185">Reference proteome</keyword>
<gene>
    <name evidence="1" type="ORF">CCMP2556_LOCUS44879</name>
</gene>
<name>A0ABP0R0I7_9DINO</name>
<evidence type="ECO:0000313" key="1">
    <source>
        <dbReference type="EMBL" id="CAK9094052.1"/>
    </source>
</evidence>
<proteinExistence type="predicted"/>
<comment type="caution">
    <text evidence="1">The sequence shown here is derived from an EMBL/GenBank/DDBJ whole genome shotgun (WGS) entry which is preliminary data.</text>
</comment>
<dbReference type="InterPro" id="IPR029058">
    <property type="entry name" value="AB_hydrolase_fold"/>
</dbReference>
<dbReference type="Gene3D" id="3.40.50.1820">
    <property type="entry name" value="alpha/beta hydrolase"/>
    <property type="match status" value="1"/>
</dbReference>
<dbReference type="SUPFAM" id="SSF53474">
    <property type="entry name" value="alpha/beta-Hydrolases"/>
    <property type="match status" value="1"/>
</dbReference>